<feature type="compositionally biased region" description="Basic and acidic residues" evidence="18">
    <location>
        <begin position="751"/>
        <end position="760"/>
    </location>
</feature>
<keyword evidence="13" id="KW-0832">Ubl conjugation</keyword>
<gene>
    <name evidence="21" type="ORF">BEMITA_LOCUS752</name>
</gene>
<protein>
    <recommendedName>
        <fullName evidence="16">DNA polymerase eta</fullName>
        <ecNumber evidence="5">2.7.7.7</ecNumber>
    </recommendedName>
</protein>
<keyword evidence="22" id="KW-1185">Reference proteome</keyword>
<keyword evidence="8" id="KW-0479">Metal-binding</keyword>
<evidence type="ECO:0000256" key="3">
    <source>
        <dbReference type="ARBA" id="ARBA00004123"/>
    </source>
</evidence>
<dbReference type="FunFam" id="1.10.150.20:FF:000014">
    <property type="entry name" value="Polymerase (DNA directed), eta"/>
    <property type="match status" value="1"/>
</dbReference>
<evidence type="ECO:0000256" key="1">
    <source>
        <dbReference type="ARBA" id="ARBA00001936"/>
    </source>
</evidence>
<dbReference type="GO" id="GO:0003887">
    <property type="term" value="F:DNA-directed DNA polymerase activity"/>
    <property type="evidence" value="ECO:0007669"/>
    <property type="project" value="UniProtKB-EC"/>
</dbReference>
<evidence type="ECO:0000256" key="16">
    <source>
        <dbReference type="ARBA" id="ARBA00044975"/>
    </source>
</evidence>
<evidence type="ECO:0000256" key="14">
    <source>
        <dbReference type="ARBA" id="ARBA00023204"/>
    </source>
</evidence>
<keyword evidence="7" id="KW-0548">Nucleotidyltransferase</keyword>
<dbReference type="Proteomes" id="UP001152759">
    <property type="component" value="Chromosome 1"/>
</dbReference>
<comment type="similarity">
    <text evidence="4">Belongs to the DNA polymerase type-Y family.</text>
</comment>
<evidence type="ECO:0000256" key="8">
    <source>
        <dbReference type="ARBA" id="ARBA00022723"/>
    </source>
</evidence>
<name>A0A9N9ZZB2_BEMTA</name>
<dbReference type="GO" id="GO:0042276">
    <property type="term" value="P:error-prone translesion synthesis"/>
    <property type="evidence" value="ECO:0007669"/>
    <property type="project" value="TreeGrafter"/>
</dbReference>
<dbReference type="PANTHER" id="PTHR45873:SF1">
    <property type="entry name" value="DNA POLYMERASE ETA"/>
    <property type="match status" value="1"/>
</dbReference>
<dbReference type="GO" id="GO:0009411">
    <property type="term" value="P:response to UV"/>
    <property type="evidence" value="ECO:0007669"/>
    <property type="project" value="UniProtKB-ARBA"/>
</dbReference>
<dbReference type="Gene3D" id="3.30.1490.100">
    <property type="entry name" value="DNA polymerase, Y-family, little finger domain"/>
    <property type="match status" value="1"/>
</dbReference>
<dbReference type="GO" id="GO:0035861">
    <property type="term" value="C:site of double-strand break"/>
    <property type="evidence" value="ECO:0007669"/>
    <property type="project" value="TreeGrafter"/>
</dbReference>
<dbReference type="InterPro" id="IPR001126">
    <property type="entry name" value="UmuC"/>
</dbReference>
<feature type="compositionally biased region" description="Basic and acidic residues" evidence="18">
    <location>
        <begin position="768"/>
        <end position="780"/>
    </location>
</feature>
<evidence type="ECO:0000256" key="18">
    <source>
        <dbReference type="SAM" id="MobiDB-lite"/>
    </source>
</evidence>
<feature type="compositionally biased region" description="Basic and acidic residues" evidence="18">
    <location>
        <begin position="726"/>
        <end position="743"/>
    </location>
</feature>
<evidence type="ECO:0000256" key="9">
    <source>
        <dbReference type="ARBA" id="ARBA00022763"/>
    </source>
</evidence>
<feature type="domain" description="UBZ3-type" evidence="20">
    <location>
        <begin position="879"/>
        <end position="913"/>
    </location>
</feature>
<dbReference type="PROSITE" id="PS50173">
    <property type="entry name" value="UMUC"/>
    <property type="match status" value="1"/>
</dbReference>
<sequence>MTSRVVALIDMDCFYCQVETRMRPELLGTPVAVVQYKTWKGGGIIAVNYEARAAGVTRFMRGDEAKAQCPSITLCSVPEVRGKADLTRYRDAGREVIKVFSEMCQCVERASIDEAFIDLTDVVEKRLSQPVSVGQLPNTFVVGFTPSDVNDNEEGRKGVSEWLESLYDSELDDVNTKKLAVGAVVVEEMRAAVYAKTGFRCSAGIAHNKIIAKLAAGLHKPNRQTVLPMSGVPILFSNLPVKKVRNLGGKLGVAVVEQLGCQTMADLAPFALKELQNRFDEKTGTWLYNIARGIDHEQVAARLIPKSIGCSKRFPGNSALATIEEVTHWLNELSAEVSERLKDDQILNNRTGKVLTVMAAFTVEKKWNSFTRSGPLHSYEEDKISETAMALIKKSNTAPVISGAWEPPLINLGLSVGKFIDTPSGFNRIKQFFSMPTTSKNFSEENPRMSLHESTNTESSRDINPGNKKQLLAVPPSTESSLESKNKEEEQDIFMEESSSELGCASKSEQSEEKPRSFLAKYFKRRKEKVNEHNEISNEGSNISNDDLQNRESNEANLISVSEDEKPPITFQNISSILGIKKAEDKPSTSFFQPDCNSTALDSSDMKNNSSDVSNDAESNDCWQTISEIFPDLDNIDLEVVQLLPKNLQDVIFSSGRVKIDSKKDMPHASKSVNPLQKKIGRGRPPKREKVTDKTLSQYFKSSELSSTTSLKEEKRPNCTLSQFFSKRDTKKEHSDTATKQEKSDDDIDSSDPKIDCHETEDIEIDDVGQKDFSMEKNDHEEESTESIICSCDIFEVEEENEKLDREVVNYEAASAGPSGQRLSPVMSCDQGPSIMEESAIDMFHENKSSPASKLETEQENDSDVINKLTPVILTDRIVDLSTKKCSICNEEVTVAGLVEHMDFHAAVSLDKELNSADAAVMPIINKSTSSTTNARISKPGTGGKNFNSSGVNTKRKKNQAGKSPKKSMNIASFFTAR</sequence>
<feature type="compositionally biased region" description="Acidic residues" evidence="18">
    <location>
        <begin position="489"/>
        <end position="499"/>
    </location>
</feature>
<dbReference type="Gene3D" id="3.40.1170.60">
    <property type="match status" value="1"/>
</dbReference>
<dbReference type="InterPro" id="IPR052230">
    <property type="entry name" value="DNA_polymerase_eta"/>
</dbReference>
<comment type="catalytic activity">
    <reaction evidence="17">
        <text>DNA(n) + a 2'-deoxyribonucleoside 5'-triphosphate = DNA(n+1) + diphosphate</text>
        <dbReference type="Rhea" id="RHEA:22508"/>
        <dbReference type="Rhea" id="RHEA-COMP:17339"/>
        <dbReference type="Rhea" id="RHEA-COMP:17340"/>
        <dbReference type="ChEBI" id="CHEBI:33019"/>
        <dbReference type="ChEBI" id="CHEBI:61560"/>
        <dbReference type="ChEBI" id="CHEBI:173112"/>
        <dbReference type="EC" id="2.7.7.7"/>
    </reaction>
</comment>
<evidence type="ECO:0000259" key="20">
    <source>
        <dbReference type="PROSITE" id="PS51907"/>
    </source>
</evidence>
<dbReference type="EC" id="2.7.7.7" evidence="5"/>
<dbReference type="InterPro" id="IPR041298">
    <property type="entry name" value="UBZ3"/>
</dbReference>
<dbReference type="AlphaFoldDB" id="A0A9N9ZZB2"/>
<keyword evidence="15" id="KW-0539">Nucleus</keyword>
<dbReference type="Pfam" id="PF00817">
    <property type="entry name" value="IMS"/>
    <property type="match status" value="1"/>
</dbReference>
<evidence type="ECO:0000313" key="21">
    <source>
        <dbReference type="EMBL" id="CAH0381067.1"/>
    </source>
</evidence>
<feature type="region of interest" description="Disordered" evidence="18">
    <location>
        <begin position="438"/>
        <end position="516"/>
    </location>
</feature>
<dbReference type="GO" id="GO:0005657">
    <property type="term" value="C:replication fork"/>
    <property type="evidence" value="ECO:0007669"/>
    <property type="project" value="TreeGrafter"/>
</dbReference>
<proteinExistence type="inferred from homology"/>
<dbReference type="PROSITE" id="PS51907">
    <property type="entry name" value="ZF_UBZ3"/>
    <property type="match status" value="1"/>
</dbReference>
<keyword evidence="12" id="KW-0460">Magnesium</keyword>
<dbReference type="PANTHER" id="PTHR45873">
    <property type="entry name" value="DNA POLYMERASE ETA"/>
    <property type="match status" value="1"/>
</dbReference>
<dbReference type="FunFam" id="3.40.1170.60:FF:000003">
    <property type="entry name" value="DNA polymerase eta"/>
    <property type="match status" value="1"/>
</dbReference>
<dbReference type="InterPro" id="IPR036775">
    <property type="entry name" value="DNA_pol_Y-fam_lit_finger_sf"/>
</dbReference>
<accession>A0A9N9ZZB2</accession>
<evidence type="ECO:0000256" key="11">
    <source>
        <dbReference type="ARBA" id="ARBA00022833"/>
    </source>
</evidence>
<dbReference type="SUPFAM" id="SSF100879">
    <property type="entry name" value="Lesion bypass DNA polymerase (Y-family), little finger domain"/>
    <property type="match status" value="1"/>
</dbReference>
<keyword evidence="9" id="KW-0227">DNA damage</keyword>
<dbReference type="EMBL" id="OU963862">
    <property type="protein sequence ID" value="CAH0381067.1"/>
    <property type="molecule type" value="Genomic_DNA"/>
</dbReference>
<evidence type="ECO:0000256" key="5">
    <source>
        <dbReference type="ARBA" id="ARBA00012417"/>
    </source>
</evidence>
<keyword evidence="10" id="KW-0863">Zinc-finger</keyword>
<feature type="compositionally biased region" description="Basic and acidic residues" evidence="18">
    <location>
        <begin position="442"/>
        <end position="451"/>
    </location>
</feature>
<dbReference type="Pfam" id="PF11799">
    <property type="entry name" value="IMS_C"/>
    <property type="match status" value="1"/>
</dbReference>
<evidence type="ECO:0000313" key="22">
    <source>
        <dbReference type="Proteomes" id="UP001152759"/>
    </source>
</evidence>
<feature type="region of interest" description="Disordered" evidence="18">
    <location>
        <begin position="663"/>
        <end position="695"/>
    </location>
</feature>
<feature type="region of interest" description="Disordered" evidence="18">
    <location>
        <begin position="722"/>
        <end position="782"/>
    </location>
</feature>
<dbReference type="KEGG" id="btab:109041266"/>
<dbReference type="GO" id="GO:0006281">
    <property type="term" value="P:DNA repair"/>
    <property type="evidence" value="ECO:0007669"/>
    <property type="project" value="UniProtKB-KW"/>
</dbReference>
<dbReference type="InterPro" id="IPR043128">
    <property type="entry name" value="Rev_trsase/Diguanyl_cyclase"/>
</dbReference>
<dbReference type="Gene3D" id="3.30.70.270">
    <property type="match status" value="1"/>
</dbReference>
<evidence type="ECO:0000256" key="10">
    <source>
        <dbReference type="ARBA" id="ARBA00022771"/>
    </source>
</evidence>
<evidence type="ECO:0000256" key="15">
    <source>
        <dbReference type="ARBA" id="ARBA00023242"/>
    </source>
</evidence>
<evidence type="ECO:0000256" key="4">
    <source>
        <dbReference type="ARBA" id="ARBA00010945"/>
    </source>
</evidence>
<reference evidence="21" key="1">
    <citation type="submission" date="2021-12" db="EMBL/GenBank/DDBJ databases">
        <authorList>
            <person name="King R."/>
        </authorList>
    </citation>
    <scope>NUCLEOTIDE SEQUENCE</scope>
</reference>
<keyword evidence="6" id="KW-0808">Transferase</keyword>
<evidence type="ECO:0000259" key="19">
    <source>
        <dbReference type="PROSITE" id="PS50173"/>
    </source>
</evidence>
<dbReference type="Pfam" id="PF21704">
    <property type="entry name" value="POLH-Rev1_HhH"/>
    <property type="match status" value="1"/>
</dbReference>
<evidence type="ECO:0000256" key="6">
    <source>
        <dbReference type="ARBA" id="ARBA00022679"/>
    </source>
</evidence>
<evidence type="ECO:0000256" key="12">
    <source>
        <dbReference type="ARBA" id="ARBA00022842"/>
    </source>
</evidence>
<dbReference type="GO" id="GO:0008270">
    <property type="term" value="F:zinc ion binding"/>
    <property type="evidence" value="ECO:0007669"/>
    <property type="project" value="UniProtKB-KW"/>
</dbReference>
<feature type="region of interest" description="Disordered" evidence="18">
    <location>
        <begin position="529"/>
        <end position="550"/>
    </location>
</feature>
<dbReference type="GO" id="GO:0005634">
    <property type="term" value="C:nucleus"/>
    <property type="evidence" value="ECO:0007669"/>
    <property type="project" value="UniProtKB-SubCell"/>
</dbReference>
<dbReference type="FunFam" id="3.30.1490.100:FF:000007">
    <property type="entry name" value="DNA polymerase eta"/>
    <property type="match status" value="1"/>
</dbReference>
<feature type="domain" description="UmuC" evidence="19">
    <location>
        <begin position="6"/>
        <end position="248"/>
    </location>
</feature>
<keyword evidence="14" id="KW-0234">DNA repair</keyword>
<evidence type="ECO:0000256" key="2">
    <source>
        <dbReference type="ARBA" id="ARBA00001946"/>
    </source>
</evidence>
<dbReference type="GO" id="GO:0003684">
    <property type="term" value="F:damaged DNA binding"/>
    <property type="evidence" value="ECO:0007669"/>
    <property type="project" value="InterPro"/>
</dbReference>
<dbReference type="Gene3D" id="1.10.150.20">
    <property type="entry name" value="5' to 3' exonuclease, C-terminal subdomain"/>
    <property type="match status" value="1"/>
</dbReference>
<evidence type="ECO:0000256" key="7">
    <source>
        <dbReference type="ARBA" id="ARBA00022695"/>
    </source>
</evidence>
<evidence type="ECO:0000256" key="17">
    <source>
        <dbReference type="ARBA" id="ARBA00049244"/>
    </source>
</evidence>
<comment type="cofactor">
    <cofactor evidence="1">
        <name>Mn(2+)</name>
        <dbReference type="ChEBI" id="CHEBI:29035"/>
    </cofactor>
</comment>
<feature type="compositionally biased region" description="Basic residues" evidence="18">
    <location>
        <begin position="954"/>
        <end position="966"/>
    </location>
</feature>
<evidence type="ECO:0000256" key="13">
    <source>
        <dbReference type="ARBA" id="ARBA00022843"/>
    </source>
</evidence>
<dbReference type="SUPFAM" id="SSF56672">
    <property type="entry name" value="DNA/RNA polymerases"/>
    <property type="match status" value="1"/>
</dbReference>
<comment type="cofactor">
    <cofactor evidence="2">
        <name>Mg(2+)</name>
        <dbReference type="ChEBI" id="CHEBI:18420"/>
    </cofactor>
</comment>
<feature type="region of interest" description="Disordered" evidence="18">
    <location>
        <begin position="930"/>
        <end position="969"/>
    </location>
</feature>
<comment type="subcellular location">
    <subcellularLocation>
        <location evidence="3">Nucleus</location>
    </subcellularLocation>
</comment>
<dbReference type="InterPro" id="IPR043502">
    <property type="entry name" value="DNA/RNA_pol_sf"/>
</dbReference>
<organism evidence="21 22">
    <name type="scientific">Bemisia tabaci</name>
    <name type="common">Sweetpotato whitefly</name>
    <name type="synonym">Aleurodes tabaci</name>
    <dbReference type="NCBI Taxonomy" id="7038"/>
    <lineage>
        <taxon>Eukaryota</taxon>
        <taxon>Metazoa</taxon>
        <taxon>Ecdysozoa</taxon>
        <taxon>Arthropoda</taxon>
        <taxon>Hexapoda</taxon>
        <taxon>Insecta</taxon>
        <taxon>Pterygota</taxon>
        <taxon>Neoptera</taxon>
        <taxon>Paraneoptera</taxon>
        <taxon>Hemiptera</taxon>
        <taxon>Sternorrhyncha</taxon>
        <taxon>Aleyrodoidea</taxon>
        <taxon>Aleyrodidae</taxon>
        <taxon>Aleyrodinae</taxon>
        <taxon>Bemisia</taxon>
    </lineage>
</organism>
<keyword evidence="11" id="KW-0862">Zinc</keyword>
<dbReference type="InterPro" id="IPR017961">
    <property type="entry name" value="DNA_pol_Y-fam_little_finger"/>
</dbReference>